<feature type="region of interest" description="Disordered" evidence="1">
    <location>
        <begin position="1"/>
        <end position="21"/>
    </location>
</feature>
<feature type="transmembrane region" description="Helical" evidence="2">
    <location>
        <begin position="99"/>
        <end position="119"/>
    </location>
</feature>
<dbReference type="RefSeq" id="WP_142892064.1">
    <property type="nucleotide sequence ID" value="NZ_ML660161.1"/>
</dbReference>
<keyword evidence="2" id="KW-0472">Membrane</keyword>
<feature type="transmembrane region" description="Helical" evidence="2">
    <location>
        <begin position="71"/>
        <end position="93"/>
    </location>
</feature>
<dbReference type="AlphaFoldDB" id="A0A545UIC1"/>
<organism evidence="3 4">
    <name type="scientific">Aliikangiella coralliicola</name>
    <dbReference type="NCBI Taxonomy" id="2592383"/>
    <lineage>
        <taxon>Bacteria</taxon>
        <taxon>Pseudomonadati</taxon>
        <taxon>Pseudomonadota</taxon>
        <taxon>Gammaproteobacteria</taxon>
        <taxon>Oceanospirillales</taxon>
        <taxon>Pleioneaceae</taxon>
        <taxon>Aliikangiella</taxon>
    </lineage>
</organism>
<feature type="transmembrane region" description="Helical" evidence="2">
    <location>
        <begin position="140"/>
        <end position="163"/>
    </location>
</feature>
<sequence>MESEAEAKAAENTDNPYQSPQSQIGVEFEPETYQGSIYNILSIAVATLFGSVLAAGLLLQSNFEKFGQKRQAIVTLFLTIIATIGLLFASLFIDYPSSLLYLLINFLAAVIVLPLTGFLQGKSIDDHEYSDRPFHSIFRAIGIGLVCMIGLGVMLMTALMLYLNFAQPY</sequence>
<evidence type="ECO:0000256" key="2">
    <source>
        <dbReference type="SAM" id="Phobius"/>
    </source>
</evidence>
<protein>
    <submittedName>
        <fullName evidence="3">Uncharacterized protein</fullName>
    </submittedName>
</protein>
<reference evidence="3 4" key="1">
    <citation type="submission" date="2019-07" db="EMBL/GenBank/DDBJ databases">
        <title>Draft genome for Aliikangiella sp. M105.</title>
        <authorList>
            <person name="Wang G."/>
        </authorList>
    </citation>
    <scope>NUCLEOTIDE SEQUENCE [LARGE SCALE GENOMIC DNA]</scope>
    <source>
        <strain evidence="3 4">M105</strain>
    </source>
</reference>
<evidence type="ECO:0000313" key="3">
    <source>
        <dbReference type="EMBL" id="TQV89214.1"/>
    </source>
</evidence>
<feature type="transmembrane region" description="Helical" evidence="2">
    <location>
        <begin position="37"/>
        <end position="59"/>
    </location>
</feature>
<dbReference type="EMBL" id="VIKS01000002">
    <property type="protein sequence ID" value="TQV89214.1"/>
    <property type="molecule type" value="Genomic_DNA"/>
</dbReference>
<comment type="caution">
    <text evidence="3">The sequence shown here is derived from an EMBL/GenBank/DDBJ whole genome shotgun (WGS) entry which is preliminary data.</text>
</comment>
<evidence type="ECO:0000313" key="4">
    <source>
        <dbReference type="Proteomes" id="UP000315439"/>
    </source>
</evidence>
<accession>A0A545UIC1</accession>
<gene>
    <name evidence="3" type="ORF">FLL46_03545</name>
</gene>
<evidence type="ECO:0000256" key="1">
    <source>
        <dbReference type="SAM" id="MobiDB-lite"/>
    </source>
</evidence>
<dbReference type="Proteomes" id="UP000315439">
    <property type="component" value="Unassembled WGS sequence"/>
</dbReference>
<keyword evidence="2" id="KW-0812">Transmembrane</keyword>
<feature type="compositionally biased region" description="Basic and acidic residues" evidence="1">
    <location>
        <begin position="1"/>
        <end position="11"/>
    </location>
</feature>
<keyword evidence="4" id="KW-1185">Reference proteome</keyword>
<name>A0A545UIC1_9GAMM</name>
<keyword evidence="2" id="KW-1133">Transmembrane helix</keyword>
<dbReference type="OrthoDB" id="9849902at2"/>
<proteinExistence type="predicted"/>
<feature type="compositionally biased region" description="Polar residues" evidence="1">
    <location>
        <begin position="12"/>
        <end position="21"/>
    </location>
</feature>